<dbReference type="PANTHER" id="PTHR10192">
    <property type="entry name" value="MOLYBDOPTERIN BIOSYNTHESIS PROTEIN"/>
    <property type="match status" value="1"/>
</dbReference>
<dbReference type="InterPro" id="IPR001453">
    <property type="entry name" value="MoaB/Mog_dom"/>
</dbReference>
<comment type="catalytic activity">
    <reaction evidence="3">
        <text>adenylyl-molybdopterin + molybdate = Mo-molybdopterin + AMP + H(+)</text>
        <dbReference type="Rhea" id="RHEA:35047"/>
        <dbReference type="ChEBI" id="CHEBI:15378"/>
        <dbReference type="ChEBI" id="CHEBI:36264"/>
        <dbReference type="ChEBI" id="CHEBI:62727"/>
        <dbReference type="ChEBI" id="CHEBI:71302"/>
        <dbReference type="ChEBI" id="CHEBI:456215"/>
        <dbReference type="EC" id="2.10.1.1"/>
    </reaction>
</comment>
<reference evidence="7" key="1">
    <citation type="journal article" date="2019" name="Int. J. Syst. Evol. Microbiol.">
        <title>The Global Catalogue of Microorganisms (GCM) 10K type strain sequencing project: providing services to taxonomists for standard genome sequencing and annotation.</title>
        <authorList>
            <consortium name="The Broad Institute Genomics Platform"/>
            <consortium name="The Broad Institute Genome Sequencing Center for Infectious Disease"/>
            <person name="Wu L."/>
            <person name="Ma J."/>
        </authorList>
    </citation>
    <scope>NUCLEOTIDE SEQUENCE [LARGE SCALE GENOMIC DNA]</scope>
    <source>
        <strain evidence="7">CCUG 57942</strain>
    </source>
</reference>
<feature type="domain" description="MoaB/Mog" evidence="5">
    <location>
        <begin position="177"/>
        <end position="314"/>
    </location>
</feature>
<accession>A0ABW4ZBJ9</accession>
<proteinExistence type="inferred from homology"/>
<sequence length="388" mass="41366">MQPLISPQEAFDLILSTLPQTPVESIPLSQASSRVLREPIRADRPVPPFDRAMMDGIAICATHTTREFAVIGTQAAGMPAQALPSPELCYEIMTGAVLPTGCDCVIPIEQVNILNGQAHVAADYTFKGGDFIHFKSSDQNKGNALLDSGVVLGAPELAVAASVGHTHIRVSKLPKITLLTTGDELVPPSQTPSPFQIRSSHPIAITHAIHQHHLGTVTHHHLDDDSDATESAIERALKQSDLIILTGGVSKGKLDYVAPALRTLCGPPIFHGVSQRPGKPFAYHASPLPVFALPGNPLSVMACLARYILPALRITLGAPLGTSILSYAGKLNDFHLTQLIASRREDGILYPAAPNNSGDYSAIAGCHGVMEFPPNNGIPPKSLTFYPW</sequence>
<dbReference type="SUPFAM" id="SSF53218">
    <property type="entry name" value="Molybdenum cofactor biosynthesis proteins"/>
    <property type="match status" value="1"/>
</dbReference>
<keyword evidence="4" id="KW-0501">Molybdenum cofactor biosynthesis</keyword>
<dbReference type="InterPro" id="IPR036135">
    <property type="entry name" value="MoeA_linker/N_sf"/>
</dbReference>
<protein>
    <recommendedName>
        <fullName evidence="4">Molybdopterin molybdenumtransferase</fullName>
        <ecNumber evidence="4">2.10.1.1</ecNumber>
    </recommendedName>
</protein>
<dbReference type="Gene3D" id="3.90.105.10">
    <property type="entry name" value="Molybdopterin biosynthesis moea protein, domain 2"/>
    <property type="match status" value="1"/>
</dbReference>
<dbReference type="RefSeq" id="WP_377085571.1">
    <property type="nucleotide sequence ID" value="NZ_JBHSJL010000003.1"/>
</dbReference>
<dbReference type="InterPro" id="IPR038987">
    <property type="entry name" value="MoeA-like"/>
</dbReference>
<dbReference type="InterPro" id="IPR036688">
    <property type="entry name" value="MoeA_C_domain_IV_sf"/>
</dbReference>
<dbReference type="Proteomes" id="UP001597389">
    <property type="component" value="Unassembled WGS sequence"/>
</dbReference>
<dbReference type="PANTHER" id="PTHR10192:SF5">
    <property type="entry name" value="GEPHYRIN"/>
    <property type="match status" value="1"/>
</dbReference>
<dbReference type="Pfam" id="PF03453">
    <property type="entry name" value="MoeA_N"/>
    <property type="match status" value="1"/>
</dbReference>
<comment type="pathway">
    <text evidence="4">Cofactor biosynthesis; molybdopterin biosynthesis.</text>
</comment>
<dbReference type="SMART" id="SM00852">
    <property type="entry name" value="MoCF_biosynth"/>
    <property type="match status" value="1"/>
</dbReference>
<comment type="function">
    <text evidence="1 4">Catalyzes the insertion of molybdate into adenylated molybdopterin with the concomitant release of AMP.</text>
</comment>
<keyword evidence="4" id="KW-0808">Transferase</keyword>
<gene>
    <name evidence="6" type="ORF">ACFSW8_10560</name>
</gene>
<evidence type="ECO:0000259" key="5">
    <source>
        <dbReference type="SMART" id="SM00852"/>
    </source>
</evidence>
<evidence type="ECO:0000256" key="2">
    <source>
        <dbReference type="ARBA" id="ARBA00010763"/>
    </source>
</evidence>
<evidence type="ECO:0000256" key="4">
    <source>
        <dbReference type="RuleBase" id="RU365090"/>
    </source>
</evidence>
<evidence type="ECO:0000256" key="1">
    <source>
        <dbReference type="ARBA" id="ARBA00002901"/>
    </source>
</evidence>
<dbReference type="InterPro" id="IPR005110">
    <property type="entry name" value="MoeA_linker/N"/>
</dbReference>
<keyword evidence="4" id="KW-0500">Molybdenum</keyword>
<evidence type="ECO:0000313" key="7">
    <source>
        <dbReference type="Proteomes" id="UP001597389"/>
    </source>
</evidence>
<organism evidence="6 7">
    <name type="scientific">Rubritalea tangerina</name>
    <dbReference type="NCBI Taxonomy" id="430798"/>
    <lineage>
        <taxon>Bacteria</taxon>
        <taxon>Pseudomonadati</taxon>
        <taxon>Verrucomicrobiota</taxon>
        <taxon>Verrucomicrobiia</taxon>
        <taxon>Verrucomicrobiales</taxon>
        <taxon>Rubritaleaceae</taxon>
        <taxon>Rubritalea</taxon>
    </lineage>
</organism>
<name>A0ABW4ZBJ9_9BACT</name>
<dbReference type="InterPro" id="IPR036425">
    <property type="entry name" value="MoaB/Mog-like_dom_sf"/>
</dbReference>
<dbReference type="Gene3D" id="2.170.190.11">
    <property type="entry name" value="Molybdopterin biosynthesis moea protein, domain 3"/>
    <property type="match status" value="1"/>
</dbReference>
<evidence type="ECO:0000313" key="6">
    <source>
        <dbReference type="EMBL" id="MFD2159341.1"/>
    </source>
</evidence>
<dbReference type="Gene3D" id="2.40.340.10">
    <property type="entry name" value="MoeA, C-terminal, domain IV"/>
    <property type="match status" value="1"/>
</dbReference>
<dbReference type="SUPFAM" id="SSF63882">
    <property type="entry name" value="MoeA N-terminal region -like"/>
    <property type="match status" value="1"/>
</dbReference>
<dbReference type="EMBL" id="JBHUJB010000043">
    <property type="protein sequence ID" value="MFD2159341.1"/>
    <property type="molecule type" value="Genomic_DNA"/>
</dbReference>
<comment type="similarity">
    <text evidence="2 4">Belongs to the MoeA family.</text>
</comment>
<evidence type="ECO:0000256" key="3">
    <source>
        <dbReference type="ARBA" id="ARBA00047317"/>
    </source>
</evidence>
<dbReference type="Gene3D" id="3.40.980.10">
    <property type="entry name" value="MoaB/Mog-like domain"/>
    <property type="match status" value="1"/>
</dbReference>
<dbReference type="CDD" id="cd00887">
    <property type="entry name" value="MoeA"/>
    <property type="match status" value="1"/>
</dbReference>
<keyword evidence="4" id="KW-0460">Magnesium</keyword>
<dbReference type="Pfam" id="PF00994">
    <property type="entry name" value="MoCF_biosynth"/>
    <property type="match status" value="1"/>
</dbReference>
<comment type="caution">
    <text evidence="6">The sequence shown here is derived from an EMBL/GenBank/DDBJ whole genome shotgun (WGS) entry which is preliminary data.</text>
</comment>
<keyword evidence="7" id="KW-1185">Reference proteome</keyword>
<dbReference type="EC" id="2.10.1.1" evidence="4"/>
<comment type="cofactor">
    <cofactor evidence="4">
        <name>Mg(2+)</name>
        <dbReference type="ChEBI" id="CHEBI:18420"/>
    </cofactor>
</comment>
<keyword evidence="4" id="KW-0479">Metal-binding</keyword>